<organism evidence="2 3">
    <name type="scientific">Suillus placidus</name>
    <dbReference type="NCBI Taxonomy" id="48579"/>
    <lineage>
        <taxon>Eukaryota</taxon>
        <taxon>Fungi</taxon>
        <taxon>Dikarya</taxon>
        <taxon>Basidiomycota</taxon>
        <taxon>Agaricomycotina</taxon>
        <taxon>Agaricomycetes</taxon>
        <taxon>Agaricomycetidae</taxon>
        <taxon>Boletales</taxon>
        <taxon>Suillineae</taxon>
        <taxon>Suillaceae</taxon>
        <taxon>Suillus</taxon>
    </lineage>
</organism>
<proteinExistence type="predicted"/>
<sequence length="469" mass="51075">MNVGARCSVRVTVLVTKPTAGPSTLPAIALQATSIRRHDSTAKKDDSNAVKSTACLFNRQCDRCIKDDVPYTVLLGKKQGEVCSSCKQCNGKKTKEEDPGAPEEDAIDHCIVPKFRPTAGLGMHATRSVSRKCCAPISPETCDDDNNNNNAEGEADLEITAASQEDKAADQTPANNEGGVEIEEPAAETPKDLDASTGPIIDNNINMDFAIDDLVADLQPSPKAATDDLVIEPQPSPEAIRDELLSIPPAQPTPLDIFQSIEALGNKFDSSFRTSVNCVEAVETWVNSMEEKLAMKFAAIDEKIRVMDLMTINNTISLSHMANKMSVFTWTGNTTAFNPPAAMSVSNPYGQMPSSWLPRVTDAGQVGDSSISNISRQLTTAWDESQLRRFSQYVVCDPGDISAAITTKNSVYMGGPVSLEIPNLHRLSRVYRVSYTQPIRACRNPCLYHMLRCFPENSNSNNNIHAYLQ</sequence>
<reference evidence="2" key="1">
    <citation type="journal article" date="2020" name="New Phytol.">
        <title>Comparative genomics reveals dynamic genome evolution in host specialist ectomycorrhizal fungi.</title>
        <authorList>
            <person name="Lofgren L.A."/>
            <person name="Nguyen N.H."/>
            <person name="Vilgalys R."/>
            <person name="Ruytinx J."/>
            <person name="Liao H.L."/>
            <person name="Branco S."/>
            <person name="Kuo A."/>
            <person name="LaButti K."/>
            <person name="Lipzen A."/>
            <person name="Andreopoulos W."/>
            <person name="Pangilinan J."/>
            <person name="Riley R."/>
            <person name="Hundley H."/>
            <person name="Na H."/>
            <person name="Barry K."/>
            <person name="Grigoriev I.V."/>
            <person name="Stajich J.E."/>
            <person name="Kennedy P.G."/>
        </authorList>
    </citation>
    <scope>NUCLEOTIDE SEQUENCE</scope>
    <source>
        <strain evidence="2">DOB743</strain>
    </source>
</reference>
<evidence type="ECO:0000313" key="3">
    <source>
        <dbReference type="Proteomes" id="UP000714275"/>
    </source>
</evidence>
<dbReference type="AlphaFoldDB" id="A0A9P6ZFG6"/>
<evidence type="ECO:0000313" key="2">
    <source>
        <dbReference type="EMBL" id="KAG1762679.1"/>
    </source>
</evidence>
<feature type="region of interest" description="Disordered" evidence="1">
    <location>
        <begin position="164"/>
        <end position="199"/>
    </location>
</feature>
<accession>A0A9P6ZFG6</accession>
<keyword evidence="3" id="KW-1185">Reference proteome</keyword>
<comment type="caution">
    <text evidence="2">The sequence shown here is derived from an EMBL/GenBank/DDBJ whole genome shotgun (WGS) entry which is preliminary data.</text>
</comment>
<name>A0A9P6ZFG6_9AGAM</name>
<evidence type="ECO:0000256" key="1">
    <source>
        <dbReference type="SAM" id="MobiDB-lite"/>
    </source>
</evidence>
<dbReference type="Proteomes" id="UP000714275">
    <property type="component" value="Unassembled WGS sequence"/>
</dbReference>
<gene>
    <name evidence="2" type="ORF">EV702DRAFT_1052293</name>
</gene>
<dbReference type="OrthoDB" id="2692216at2759"/>
<dbReference type="EMBL" id="JABBWD010000221">
    <property type="protein sequence ID" value="KAG1762679.1"/>
    <property type="molecule type" value="Genomic_DNA"/>
</dbReference>
<protein>
    <submittedName>
        <fullName evidence="2">Uncharacterized protein</fullName>
    </submittedName>
</protein>